<keyword evidence="2" id="KW-1133">Transmembrane helix</keyword>
<dbReference type="Pfam" id="PF13785">
    <property type="entry name" value="DUF4178"/>
    <property type="match status" value="1"/>
</dbReference>
<dbReference type="InterPro" id="IPR025235">
    <property type="entry name" value="DUF4178"/>
</dbReference>
<dbReference type="Proteomes" id="UP000515465">
    <property type="component" value="Chromosome"/>
</dbReference>
<dbReference type="RefSeq" id="WP_183464620.1">
    <property type="nucleotide sequence ID" value="NZ_CP050296.1"/>
</dbReference>
<dbReference type="EMBL" id="CP050296">
    <property type="protein sequence ID" value="QND57841.1"/>
    <property type="molecule type" value="Genomic_DNA"/>
</dbReference>
<feature type="compositionally biased region" description="Low complexity" evidence="1">
    <location>
        <begin position="1"/>
        <end position="11"/>
    </location>
</feature>
<organism evidence="4 5">
    <name type="scientific">Mesorhizobium huakuii</name>
    <dbReference type="NCBI Taxonomy" id="28104"/>
    <lineage>
        <taxon>Bacteria</taxon>
        <taxon>Pseudomonadati</taxon>
        <taxon>Pseudomonadota</taxon>
        <taxon>Alphaproteobacteria</taxon>
        <taxon>Hyphomicrobiales</taxon>
        <taxon>Phyllobacteriaceae</taxon>
        <taxon>Mesorhizobium</taxon>
    </lineage>
</organism>
<evidence type="ECO:0000256" key="2">
    <source>
        <dbReference type="SAM" id="Phobius"/>
    </source>
</evidence>
<proteinExistence type="predicted"/>
<evidence type="ECO:0000259" key="3">
    <source>
        <dbReference type="Pfam" id="PF13785"/>
    </source>
</evidence>
<protein>
    <submittedName>
        <fullName evidence="4">DUF4178 domain-containing protein</fullName>
    </submittedName>
</protein>
<accession>A0A7G6STK9</accession>
<dbReference type="AlphaFoldDB" id="A0A7G6STK9"/>
<keyword evidence="2" id="KW-0472">Membrane</keyword>
<name>A0A7G6STK9_9HYPH</name>
<evidence type="ECO:0000313" key="4">
    <source>
        <dbReference type="EMBL" id="QND57841.1"/>
    </source>
</evidence>
<feature type="region of interest" description="Disordered" evidence="1">
    <location>
        <begin position="1"/>
        <end position="21"/>
    </location>
</feature>
<reference evidence="5" key="1">
    <citation type="journal article" date="2020" name="Mol. Plant Microbe">
        <title>Rhizobial microsymbionts of the narrowly endemic Oxytropis species growing in Kamchatka are characterized by significant genetic diversity and possess a set of genes that are associated with T3SS and T6SS secretion systems and can affect the development of symbiosis.</title>
        <authorList>
            <person name="Safronova V."/>
            <person name="Guro P."/>
            <person name="Sazanova A."/>
            <person name="Kuznetsova I."/>
            <person name="Belimov A."/>
            <person name="Yakubov V."/>
            <person name="Chirak E."/>
            <person name="Afonin A."/>
            <person name="Gogolev Y."/>
            <person name="Andronov E."/>
            <person name="Tikhonovich I."/>
        </authorList>
    </citation>
    <scope>NUCLEOTIDE SEQUENCE [LARGE SCALE GENOMIC DNA]</scope>
    <source>
        <strain evidence="5">583</strain>
    </source>
</reference>
<sequence>MGEQPSILPSAEPAPPPRAPGKPRTFACPNCGGPVTLRAAGQSISATCSQCSSVIDVADENLNIIETAQSAMQDAEIPIGVRARLGDIEWEVVGFMRRSDGPGDFQWTEYLLFNPYHGYRFLAEEYDHWTLVKMLNRDVPGAGSQGGIDANGRSYQFFGKGIARTTYVAGEFFWRASTSDVTAVTDYIAPPYRLMVEKNDEEIIVSEGEYLDASLVAAAFKLPLRVPSSFSAGVSQVNPYKASFNVILAAVVGATLLQVVSLTMSENAIVSFQTYDLTAADKGKTLSSRPFRLEKEGNIEIDTTSYLNNDWLELDMALVNTDTNQGYPVFQALDHYSGQDSDGAWEEGSYDTTSLLPPVPPGTYQLLVEPDAGVFSKASSLAQRVVISVRHGVPVWSNYLIAMALLLVVPAFGLVKRSMFEKSRWEKGGVAE</sequence>
<evidence type="ECO:0000313" key="5">
    <source>
        <dbReference type="Proteomes" id="UP000515465"/>
    </source>
</evidence>
<evidence type="ECO:0000256" key="1">
    <source>
        <dbReference type="SAM" id="MobiDB-lite"/>
    </source>
</evidence>
<feature type="domain" description="DUF4178" evidence="3">
    <location>
        <begin position="80"/>
        <end position="212"/>
    </location>
</feature>
<feature type="transmembrane region" description="Helical" evidence="2">
    <location>
        <begin position="396"/>
        <end position="415"/>
    </location>
</feature>
<keyword evidence="2" id="KW-0812">Transmembrane</keyword>
<gene>
    <name evidence="4" type="ORF">HB778_15475</name>
</gene>